<dbReference type="SUPFAM" id="SSF82714">
    <property type="entry name" value="Multidrug efflux transporter AcrB TolC docking domain, DN and DC subdomains"/>
    <property type="match status" value="2"/>
</dbReference>
<feature type="transmembrane region" description="Helical" evidence="8">
    <location>
        <begin position="336"/>
        <end position="353"/>
    </location>
</feature>
<dbReference type="Pfam" id="PF00873">
    <property type="entry name" value="ACR_tran"/>
    <property type="match status" value="1"/>
</dbReference>
<name>A0A4P6HPD8_9BACT</name>
<dbReference type="AlphaFoldDB" id="A0A4P6HPD8"/>
<dbReference type="RefSeq" id="WP_129354104.1">
    <property type="nucleotide sequence ID" value="NZ_CP026538.1"/>
</dbReference>
<sequence length="1043" mass="110110">MNLPEICIRRPVGTALLTLALMLAGAIAFKLLPAAALPQVDFPTISVQAQLPGAEPETMATSVAAPLERQFGRIAGVTEMTSTSGRGSVQINLQFDLSRDINGASRDVQAAIAAARGELPSTLRQNPTYRKMNPADAPVMVLALTSPTVSRAAMYDVASTVLQQKLAQVEGVGQVFVGGGALPAVRVSVDPAKLAQQGLSLENVRGLIAKTTVNRPKGRVESGDTAYEIDVNDQLHKAAEYQPLILSYKNGAAVRLSDVATVTDSVEDVRTAGLVGGTPAVMIIVFRQPGANIIETVDNVRALLPELVASLPGDVNVSVEMDRSPPIRASLAEVEFTLVLSCLLVIAVVWVFLGSFRATLIPAVATVASLVGTFAVMYLFDYSLDNLSLMALTIATGFVVDDAIVVVENVARHREAGLDPRQAAMVGSREVAFTVVSMSLSLVAVFIPIFFMGGVVGRLFREFAAVLSIAILLSLVLSLTATPMLCAVVFGHGAGAGGHGPGRPGFFARAFAALARGYARALEAALGHPKTMLAATAAALCGAVWLYIIIPKGFFPEQDTGRLMGFIQASQDSSFQYMEGRLAEIVSVIKNDPDVESVTGFTGGGGGPGGGSVNSAQMFVTLKAQDKRPPIQVTLSRLRKSLAKLPGAQAFLMPAQELRLGGRPGKALYQFSLLGNDFAELTQWTPRVEERLRKLPQVTDVIADQQARGLMTSVTVDRDAASRLGVSMVDIDAVLYDAFGQSLAGVSYAEVNQYRVVLDADPRIWASPEGLRHVYVPGRDGKQIPLTTIAKVEDKLTPLSVFHQGQFPSATISFNLAPGVSLSQAADAIGQAAAGLGLPATIRTTFAGTAQALGDSLKNQPLLILAALVAVYIVLGVLYESAIHPVTILSTLPSAGLGGVAALMAFKLDLSIIAVIGIVLLIGIVKKNGIMMVDFALEAERARNLGPREAITEACRMRFRPIMMTTLAALLGALPLAFGHGAGFELRRPLGIVIAGGLVVSQIMTLFTTPVIYLYLDRLRWRFGGQRGYADTEPAATSGENAG</sequence>
<comment type="subcellular location">
    <subcellularLocation>
        <location evidence="1">Cell inner membrane</location>
        <topology evidence="1">Multi-pass membrane protein</topology>
    </subcellularLocation>
</comment>
<keyword evidence="2" id="KW-0813">Transport</keyword>
<dbReference type="InterPro" id="IPR027463">
    <property type="entry name" value="AcrB_DN_DC_subdom"/>
</dbReference>
<evidence type="ECO:0000256" key="4">
    <source>
        <dbReference type="ARBA" id="ARBA00022519"/>
    </source>
</evidence>
<dbReference type="InterPro" id="IPR001036">
    <property type="entry name" value="Acrflvin-R"/>
</dbReference>
<keyword evidence="3" id="KW-1003">Cell membrane</keyword>
<dbReference type="FunFam" id="1.20.1640.10:FF:000001">
    <property type="entry name" value="Efflux pump membrane transporter"/>
    <property type="match status" value="1"/>
</dbReference>
<dbReference type="Gene3D" id="3.30.70.1440">
    <property type="entry name" value="Multidrug efflux transporter AcrB pore domain"/>
    <property type="match status" value="1"/>
</dbReference>
<dbReference type="Gene3D" id="3.30.2090.10">
    <property type="entry name" value="Multidrug efflux transporter AcrB TolC docking domain, DN and DC subdomains"/>
    <property type="match status" value="2"/>
</dbReference>
<keyword evidence="5 8" id="KW-0812">Transmembrane</keyword>
<dbReference type="Gene3D" id="1.20.1640.10">
    <property type="entry name" value="Multidrug efflux transporter AcrB transmembrane domain"/>
    <property type="match status" value="2"/>
</dbReference>
<accession>A0A4P6HPD8</accession>
<keyword evidence="10" id="KW-1185">Reference proteome</keyword>
<evidence type="ECO:0000256" key="8">
    <source>
        <dbReference type="SAM" id="Phobius"/>
    </source>
</evidence>
<evidence type="ECO:0000256" key="3">
    <source>
        <dbReference type="ARBA" id="ARBA00022475"/>
    </source>
</evidence>
<dbReference type="FunFam" id="3.30.70.1430:FF:000001">
    <property type="entry name" value="Efflux pump membrane transporter"/>
    <property type="match status" value="1"/>
</dbReference>
<feature type="transmembrane region" description="Helical" evidence="8">
    <location>
        <begin position="360"/>
        <end position="380"/>
    </location>
</feature>
<keyword evidence="7 8" id="KW-0472">Membrane</keyword>
<evidence type="ECO:0000313" key="10">
    <source>
        <dbReference type="Proteomes" id="UP000293296"/>
    </source>
</evidence>
<evidence type="ECO:0000256" key="1">
    <source>
        <dbReference type="ARBA" id="ARBA00004429"/>
    </source>
</evidence>
<dbReference type="SUPFAM" id="SSF82866">
    <property type="entry name" value="Multidrug efflux transporter AcrB transmembrane domain"/>
    <property type="match status" value="2"/>
</dbReference>
<evidence type="ECO:0000313" key="9">
    <source>
        <dbReference type="EMBL" id="QAZ68554.1"/>
    </source>
</evidence>
<proteinExistence type="predicted"/>
<keyword evidence="4" id="KW-0997">Cell inner membrane</keyword>
<feature type="transmembrane region" description="Helical" evidence="8">
    <location>
        <begin position="431"/>
        <end position="451"/>
    </location>
</feature>
<dbReference type="OrthoDB" id="9759330at2"/>
<dbReference type="EMBL" id="CP026538">
    <property type="protein sequence ID" value="QAZ68554.1"/>
    <property type="molecule type" value="Genomic_DNA"/>
</dbReference>
<feature type="transmembrane region" description="Helical" evidence="8">
    <location>
        <begin position="962"/>
        <end position="984"/>
    </location>
</feature>
<reference evidence="9 10" key="1">
    <citation type="submission" date="2018-02" db="EMBL/GenBank/DDBJ databases">
        <title>Genome sequence of Desulfovibrio carbinolicus DSM 3852.</title>
        <authorList>
            <person name="Wilbanks E."/>
            <person name="Skennerton C.T."/>
            <person name="Orphan V.J."/>
        </authorList>
    </citation>
    <scope>NUCLEOTIDE SEQUENCE [LARGE SCALE GENOMIC DNA]</scope>
    <source>
        <strain evidence="9 10">DSM 3852</strain>
    </source>
</reference>
<dbReference type="PANTHER" id="PTHR32063:SF34">
    <property type="entry name" value="MULTIDRUG RESISTANCE PROTEIN MDTC"/>
    <property type="match status" value="1"/>
</dbReference>
<organism evidence="9 10">
    <name type="scientific">Solidesulfovibrio carbinolicus</name>
    <dbReference type="NCBI Taxonomy" id="296842"/>
    <lineage>
        <taxon>Bacteria</taxon>
        <taxon>Pseudomonadati</taxon>
        <taxon>Thermodesulfobacteriota</taxon>
        <taxon>Desulfovibrionia</taxon>
        <taxon>Desulfovibrionales</taxon>
        <taxon>Desulfovibrionaceae</taxon>
        <taxon>Solidesulfovibrio</taxon>
    </lineage>
</organism>
<dbReference type="GO" id="GO:0005886">
    <property type="term" value="C:plasma membrane"/>
    <property type="evidence" value="ECO:0007669"/>
    <property type="project" value="UniProtKB-SubCell"/>
</dbReference>
<gene>
    <name evidence="9" type="ORF">C3Y92_15480</name>
</gene>
<feature type="transmembrane region" description="Helical" evidence="8">
    <location>
        <begin position="899"/>
        <end position="925"/>
    </location>
</feature>
<evidence type="ECO:0000256" key="7">
    <source>
        <dbReference type="ARBA" id="ARBA00023136"/>
    </source>
</evidence>
<dbReference type="Proteomes" id="UP000293296">
    <property type="component" value="Chromosome"/>
</dbReference>
<dbReference type="SUPFAM" id="SSF82693">
    <property type="entry name" value="Multidrug efflux transporter AcrB pore domain, PN1, PN2, PC1 and PC2 subdomains"/>
    <property type="match status" value="3"/>
</dbReference>
<evidence type="ECO:0000256" key="6">
    <source>
        <dbReference type="ARBA" id="ARBA00022989"/>
    </source>
</evidence>
<feature type="transmembrane region" description="Helical" evidence="8">
    <location>
        <begin position="463"/>
        <end position="490"/>
    </location>
</feature>
<feature type="transmembrane region" description="Helical" evidence="8">
    <location>
        <begin position="531"/>
        <end position="550"/>
    </location>
</feature>
<dbReference type="Gene3D" id="3.30.70.1430">
    <property type="entry name" value="Multidrug efflux transporter AcrB pore domain"/>
    <property type="match status" value="2"/>
</dbReference>
<evidence type="ECO:0000256" key="5">
    <source>
        <dbReference type="ARBA" id="ARBA00022692"/>
    </source>
</evidence>
<evidence type="ECO:0000256" key="2">
    <source>
        <dbReference type="ARBA" id="ARBA00022448"/>
    </source>
</evidence>
<dbReference type="KEGG" id="dcb:C3Y92_15480"/>
<feature type="transmembrane region" description="Helical" evidence="8">
    <location>
        <begin position="862"/>
        <end position="879"/>
    </location>
</feature>
<dbReference type="Gene3D" id="3.30.70.1320">
    <property type="entry name" value="Multidrug efflux transporter AcrB pore domain like"/>
    <property type="match status" value="1"/>
</dbReference>
<protein>
    <submittedName>
        <fullName evidence="9">Multidrug transporter subunit MdtC</fullName>
    </submittedName>
</protein>
<keyword evidence="6 8" id="KW-1133">Transmembrane helix</keyword>
<feature type="transmembrane region" description="Helical" evidence="8">
    <location>
        <begin position="990"/>
        <end position="1016"/>
    </location>
</feature>
<dbReference type="PRINTS" id="PR00702">
    <property type="entry name" value="ACRIFLAVINRP"/>
</dbReference>
<dbReference type="GO" id="GO:0042910">
    <property type="term" value="F:xenobiotic transmembrane transporter activity"/>
    <property type="evidence" value="ECO:0007669"/>
    <property type="project" value="TreeGrafter"/>
</dbReference>
<dbReference type="PANTHER" id="PTHR32063">
    <property type="match status" value="1"/>
</dbReference>